<accession>A0AAV4UPK1</accession>
<name>A0AAV4UPK1_CAEEX</name>
<proteinExistence type="predicted"/>
<dbReference type="EMBL" id="BPLR01013243">
    <property type="protein sequence ID" value="GIY59781.1"/>
    <property type="molecule type" value="Genomic_DNA"/>
</dbReference>
<dbReference type="Proteomes" id="UP001054945">
    <property type="component" value="Unassembled WGS sequence"/>
</dbReference>
<organism evidence="1 2">
    <name type="scientific">Caerostris extrusa</name>
    <name type="common">Bark spider</name>
    <name type="synonym">Caerostris bankana</name>
    <dbReference type="NCBI Taxonomy" id="172846"/>
    <lineage>
        <taxon>Eukaryota</taxon>
        <taxon>Metazoa</taxon>
        <taxon>Ecdysozoa</taxon>
        <taxon>Arthropoda</taxon>
        <taxon>Chelicerata</taxon>
        <taxon>Arachnida</taxon>
        <taxon>Araneae</taxon>
        <taxon>Araneomorphae</taxon>
        <taxon>Entelegynae</taxon>
        <taxon>Araneoidea</taxon>
        <taxon>Araneidae</taxon>
        <taxon>Caerostris</taxon>
    </lineage>
</organism>
<reference evidence="1 2" key="1">
    <citation type="submission" date="2021-06" db="EMBL/GenBank/DDBJ databases">
        <title>Caerostris extrusa draft genome.</title>
        <authorList>
            <person name="Kono N."/>
            <person name="Arakawa K."/>
        </authorList>
    </citation>
    <scope>NUCLEOTIDE SEQUENCE [LARGE SCALE GENOMIC DNA]</scope>
</reference>
<evidence type="ECO:0000313" key="1">
    <source>
        <dbReference type="EMBL" id="GIY59781.1"/>
    </source>
</evidence>
<evidence type="ECO:0000313" key="2">
    <source>
        <dbReference type="Proteomes" id="UP001054945"/>
    </source>
</evidence>
<gene>
    <name evidence="1" type="primary">Rnf31_0</name>
    <name evidence="1" type="ORF">CEXT_435821</name>
</gene>
<keyword evidence="2" id="KW-1185">Reference proteome</keyword>
<keyword evidence="1" id="KW-0808">Transferase</keyword>
<sequence>MDTIVTKENIDNNSEISKDLHFTSEHLKEVEQKELLNSSQMEQEVESKVDKQVLVIPEKLIVSDVENNNQLPELTASNITASDDDFTSVTPIDVTVGESDKWSDIFDDTSIEEMLDSSKSLSLQKGHFRSP</sequence>
<dbReference type="GO" id="GO:0016740">
    <property type="term" value="F:transferase activity"/>
    <property type="evidence" value="ECO:0007669"/>
    <property type="project" value="UniProtKB-KW"/>
</dbReference>
<dbReference type="AlphaFoldDB" id="A0AAV4UPK1"/>
<protein>
    <submittedName>
        <fullName evidence="1">RBR-type E3 ubiquitin transferase</fullName>
    </submittedName>
</protein>
<comment type="caution">
    <text evidence="1">The sequence shown here is derived from an EMBL/GenBank/DDBJ whole genome shotgun (WGS) entry which is preliminary data.</text>
</comment>